<accession>A0ABP0L9Z0</accession>
<evidence type="ECO:0000256" key="1">
    <source>
        <dbReference type="SAM" id="Coils"/>
    </source>
</evidence>
<evidence type="ECO:0000313" key="4">
    <source>
        <dbReference type="Proteomes" id="UP001642484"/>
    </source>
</evidence>
<comment type="caution">
    <text evidence="3">The sequence shown here is derived from an EMBL/GenBank/DDBJ whole genome shotgun (WGS) entry which is preliminary data.</text>
</comment>
<keyword evidence="4" id="KW-1185">Reference proteome</keyword>
<sequence length="567" mass="62702">MEDSDMVLVRDRQADSDENDPMIFGRVIFSLFDTAKPIIAAAEFGQREAVPRLARQELKDAWRVYAFACWPCPVPSYVFGRWAQLPVPHTMKGDADMLADPAMQTLLWCDCCHSKQREPKKHTLSAMEEGAPIAPVAGSKQEKVQVHRSPLQDIKRPITAHCNEDACLDAFCFGRKKTAVAVALVRTGSGQAGQRQLWLKQNEPQSSSTDYGTMGLTNAMLKCGCTGAPERLPFAHRETRHSPGQGKGSGGGPNTFAIIHLLIFRSTSLSYSWARTAAARWAIAKGIVAYYQKYIDEASKKEIKDRSLCPCSLPEVLPMRGRLRSGECSEAHGEGQDLAIPAAGWTPQLGSKTVKSTAREEDSMSHQDSPLSTRPFPSLADLRLQVDERLHEAIKGGAFQGTTRSRSENSRLRWELRAARCELEQGEVEAAWQQEVEFWKAEVSRLEAELLELKQHRASAEALGKGLQKVQPTPPTSQARHEVVSPLSRAERELAQLESEQAKCEAEVEEVERRNAKLRYGLKQNLGLERGGAARLFVSALPALDASSVEAARTALQAHLKMKDAKD</sequence>
<evidence type="ECO:0000256" key="2">
    <source>
        <dbReference type="SAM" id="MobiDB-lite"/>
    </source>
</evidence>
<gene>
    <name evidence="3" type="ORF">CCMP2556_LOCUS19954</name>
</gene>
<dbReference type="EMBL" id="CAXAMN010011558">
    <property type="protein sequence ID" value="CAK9035567.1"/>
    <property type="molecule type" value="Genomic_DNA"/>
</dbReference>
<name>A0ABP0L9Z0_9DINO</name>
<feature type="region of interest" description="Disordered" evidence="2">
    <location>
        <begin position="347"/>
        <end position="377"/>
    </location>
</feature>
<dbReference type="Proteomes" id="UP001642484">
    <property type="component" value="Unassembled WGS sequence"/>
</dbReference>
<protein>
    <submittedName>
        <fullName evidence="3">Uncharacterized protein</fullName>
    </submittedName>
</protein>
<feature type="coiled-coil region" evidence="1">
    <location>
        <begin position="429"/>
        <end position="463"/>
    </location>
</feature>
<feature type="coiled-coil region" evidence="1">
    <location>
        <begin position="487"/>
        <end position="514"/>
    </location>
</feature>
<proteinExistence type="predicted"/>
<organism evidence="3 4">
    <name type="scientific">Durusdinium trenchii</name>
    <dbReference type="NCBI Taxonomy" id="1381693"/>
    <lineage>
        <taxon>Eukaryota</taxon>
        <taxon>Sar</taxon>
        <taxon>Alveolata</taxon>
        <taxon>Dinophyceae</taxon>
        <taxon>Suessiales</taxon>
        <taxon>Symbiodiniaceae</taxon>
        <taxon>Durusdinium</taxon>
    </lineage>
</organism>
<evidence type="ECO:0000313" key="3">
    <source>
        <dbReference type="EMBL" id="CAK9035567.1"/>
    </source>
</evidence>
<keyword evidence="1" id="KW-0175">Coiled coil</keyword>
<reference evidence="3 4" key="1">
    <citation type="submission" date="2024-02" db="EMBL/GenBank/DDBJ databases">
        <authorList>
            <person name="Chen Y."/>
            <person name="Shah S."/>
            <person name="Dougan E. K."/>
            <person name="Thang M."/>
            <person name="Chan C."/>
        </authorList>
    </citation>
    <scope>NUCLEOTIDE SEQUENCE [LARGE SCALE GENOMIC DNA]</scope>
</reference>